<reference evidence="2 3" key="1">
    <citation type="submission" date="2019-09" db="EMBL/GenBank/DDBJ databases">
        <title>Nitrincola iocasae sp. nov., a bacterium isolated from the sediment collected at a cold seep field in South China Sea.</title>
        <authorList>
            <person name="Zhang H."/>
            <person name="Wang H."/>
            <person name="Li C."/>
        </authorList>
    </citation>
    <scope>NUCLEOTIDE SEQUENCE [LARGE SCALE GENOMIC DNA]</scope>
    <source>
        <strain evidence="2 3">KXZD1103</strain>
    </source>
</reference>
<gene>
    <name evidence="2" type="ORF">F5I99_01755</name>
</gene>
<sequence length="379" mass="43252">MSEQNQNADPFQSIRPYRDNEVAEVLNRMIRDNELVDVITHYQFPRLPRFMRRLLRPVVRIGLAAKVGDIENITSFQKFIANYMTKMINRSTSKLSCSGIDRLDPQESYLFVSNHRDIAMDPAFVNWALYQYGLNTVRIAIGDNLLRKPYISDLMRLNKSFIVRRSIKAPREMMAAMTLLSGYIDHSITTGHSVWIAQREGRSKDGNDRTDPTLLKMFYMSHRKQRSFAEMVERLNIVPVSISYEFDPCDALKAKELAAVATEGKYQKSEFEDIDSIVKGITGAKGHVHVDFGEPIKGNFDTPEALAAEIDRQILSGYYLHPTHLAAAGRTESDVARQLLQERLVQVDELAQPYLKNMYANPVFNRERVEQAAKGVKSA</sequence>
<dbReference type="AlphaFoldDB" id="A0A5J6LA12"/>
<protein>
    <submittedName>
        <fullName evidence="2">1-acyl-sn-glycerol-3-phosphate acyltransferase</fullName>
    </submittedName>
</protein>
<keyword evidence="2" id="KW-0808">Transferase</keyword>
<organism evidence="2 3">
    <name type="scientific">Nitrincola iocasae</name>
    <dbReference type="NCBI Taxonomy" id="2614693"/>
    <lineage>
        <taxon>Bacteria</taxon>
        <taxon>Pseudomonadati</taxon>
        <taxon>Pseudomonadota</taxon>
        <taxon>Gammaproteobacteria</taxon>
        <taxon>Oceanospirillales</taxon>
        <taxon>Oceanospirillaceae</taxon>
        <taxon>Nitrincola</taxon>
    </lineage>
</organism>
<dbReference type="GO" id="GO:0019698">
    <property type="term" value="P:D-galacturonate catabolic process"/>
    <property type="evidence" value="ECO:0007669"/>
    <property type="project" value="TreeGrafter"/>
</dbReference>
<evidence type="ECO:0000313" key="2">
    <source>
        <dbReference type="EMBL" id="QEW05320.1"/>
    </source>
</evidence>
<keyword evidence="2" id="KW-0012">Acyltransferase</keyword>
<evidence type="ECO:0000313" key="3">
    <source>
        <dbReference type="Proteomes" id="UP000325606"/>
    </source>
</evidence>
<dbReference type="SUPFAM" id="SSF69593">
    <property type="entry name" value="Glycerol-3-phosphate (1)-acyltransferase"/>
    <property type="match status" value="1"/>
</dbReference>
<dbReference type="KEGG" id="nik:F5I99_01755"/>
<dbReference type="GO" id="GO:0042840">
    <property type="term" value="P:D-glucuronate catabolic process"/>
    <property type="evidence" value="ECO:0007669"/>
    <property type="project" value="TreeGrafter"/>
</dbReference>
<accession>A0A5J6LA12</accession>
<dbReference type="InterPro" id="IPR002123">
    <property type="entry name" value="Plipid/glycerol_acylTrfase"/>
</dbReference>
<dbReference type="PANTHER" id="PTHR30068">
    <property type="entry name" value="URONATE ISOMERASE"/>
    <property type="match status" value="1"/>
</dbReference>
<proteinExistence type="predicted"/>
<dbReference type="GO" id="GO:0016746">
    <property type="term" value="F:acyltransferase activity"/>
    <property type="evidence" value="ECO:0007669"/>
    <property type="project" value="UniProtKB-KW"/>
</dbReference>
<dbReference type="EMBL" id="CP044222">
    <property type="protein sequence ID" value="QEW05320.1"/>
    <property type="molecule type" value="Genomic_DNA"/>
</dbReference>
<dbReference type="Pfam" id="PF01553">
    <property type="entry name" value="Acyltransferase"/>
    <property type="match status" value="1"/>
</dbReference>
<dbReference type="PANTHER" id="PTHR30068:SF3">
    <property type="entry name" value="PHOSPHOLIPID_GLYCEROL ACYLTRANSFERASE DOMAIN-CONTAINING PROTEIN"/>
    <property type="match status" value="1"/>
</dbReference>
<feature type="domain" description="Phospholipid/glycerol acyltransferase" evidence="1">
    <location>
        <begin position="96"/>
        <end position="242"/>
    </location>
</feature>
<evidence type="ECO:0000259" key="1">
    <source>
        <dbReference type="Pfam" id="PF01553"/>
    </source>
</evidence>
<dbReference type="RefSeq" id="WP_151053367.1">
    <property type="nucleotide sequence ID" value="NZ_CP044222.1"/>
</dbReference>
<dbReference type="Proteomes" id="UP000325606">
    <property type="component" value="Chromosome"/>
</dbReference>
<name>A0A5J6LA12_9GAMM</name>
<keyword evidence="3" id="KW-1185">Reference proteome</keyword>